<dbReference type="InterPro" id="IPR032466">
    <property type="entry name" value="Metal_Hydrolase"/>
</dbReference>
<feature type="domain" description="Amidohydrolase 3" evidence="1">
    <location>
        <begin position="218"/>
        <end position="395"/>
    </location>
</feature>
<dbReference type="InterPro" id="IPR019546">
    <property type="entry name" value="TAT_signal_bac_arc"/>
</dbReference>
<protein>
    <submittedName>
        <fullName evidence="2">Amidohydrolase family protein</fullName>
    </submittedName>
</protein>
<evidence type="ECO:0000313" key="2">
    <source>
        <dbReference type="EMBL" id="MCQ4629780.1"/>
    </source>
</evidence>
<dbReference type="Proteomes" id="UP000996601">
    <property type="component" value="Unassembled WGS sequence"/>
</dbReference>
<dbReference type="NCBIfam" id="NF005312">
    <property type="entry name" value="PRK06846.1"/>
    <property type="match status" value="1"/>
</dbReference>
<dbReference type="InterPro" id="IPR006311">
    <property type="entry name" value="TAT_signal"/>
</dbReference>
<sequence>MDRSQFGLSRRGFMGGVGAGSLALGVGLAGSAGAAETVSAIDVSIVTTPVIDVATLPNTYYLLNVRLETGFVEEKKPWLDAPVITHTSTELKTLHVTGGKIAGILDAKTPVPAGAAAYDAQGQLMVPTFTDMHTHIDKTFYGGPWEATIPTQNFRVDRVAQERELLLKLLPTAEERTAAIIRLMHSRGTTICRTHCNVDPVSELANLEHLKTSLARFKDTLTSEIAIFPQHGLLVSDSVGLMREALQSGGVSYVGGIDPASFDNDIEKSVDTTVQLAIDFNVGIDIHVHDPRDTAIPTFNRIMDHMEQNKHLQGNVTFSHAYSLAELSKGELKDFAARMKALGVTFATAVPLGRYAMPIRDLHEAGVDVICGTDSVIDWWDSFGNCDMLQKANEIARIDYSSIEYEINRTLGYATGFVTPLNDKGEQVWPKTGDDASFNLVPASCSAEAVARLPNRNAVVHKGKLAYGVIPKAG</sequence>
<dbReference type="InterPro" id="IPR013108">
    <property type="entry name" value="Amidohydro_3"/>
</dbReference>
<dbReference type="Pfam" id="PF07969">
    <property type="entry name" value="Amidohydro_3"/>
    <property type="match status" value="1"/>
</dbReference>
<dbReference type="InterPro" id="IPR011059">
    <property type="entry name" value="Metal-dep_hydrolase_composite"/>
</dbReference>
<dbReference type="PANTHER" id="PTHR32027:SF9">
    <property type="entry name" value="BLL3847 PROTEIN"/>
    <property type="match status" value="1"/>
</dbReference>
<dbReference type="EMBL" id="WHSB02000002">
    <property type="protein sequence ID" value="MCQ4629780.1"/>
    <property type="molecule type" value="Genomic_DNA"/>
</dbReference>
<dbReference type="Gene3D" id="2.30.40.10">
    <property type="entry name" value="Urease, subunit C, domain 1"/>
    <property type="match status" value="1"/>
</dbReference>
<evidence type="ECO:0000313" key="3">
    <source>
        <dbReference type="Proteomes" id="UP000996601"/>
    </source>
</evidence>
<proteinExistence type="predicted"/>
<comment type="caution">
    <text evidence="2">The sequence shown here is derived from an EMBL/GenBank/DDBJ whole genome shotgun (WGS) entry which is preliminary data.</text>
</comment>
<organism evidence="2 3">
    <name type="scientific">Shinella lacus</name>
    <dbReference type="NCBI Taxonomy" id="2654216"/>
    <lineage>
        <taxon>Bacteria</taxon>
        <taxon>Pseudomonadati</taxon>
        <taxon>Pseudomonadota</taxon>
        <taxon>Alphaproteobacteria</taxon>
        <taxon>Hyphomicrobiales</taxon>
        <taxon>Rhizobiaceae</taxon>
        <taxon>Shinella</taxon>
    </lineage>
</organism>
<dbReference type="PROSITE" id="PS51318">
    <property type="entry name" value="TAT"/>
    <property type="match status" value="1"/>
</dbReference>
<dbReference type="SUPFAM" id="SSF51556">
    <property type="entry name" value="Metallo-dependent hydrolases"/>
    <property type="match status" value="1"/>
</dbReference>
<dbReference type="RefSeq" id="WP_256115952.1">
    <property type="nucleotide sequence ID" value="NZ_WHSB02000002.1"/>
</dbReference>
<evidence type="ECO:0000259" key="1">
    <source>
        <dbReference type="Pfam" id="PF07969"/>
    </source>
</evidence>
<reference evidence="2" key="1">
    <citation type="submission" date="2021-07" db="EMBL/GenBank/DDBJ databases">
        <title>Shinella sp. nov., a novel member of the genus Shinella from water.</title>
        <authorList>
            <person name="Deng Y."/>
        </authorList>
    </citation>
    <scope>NUCLEOTIDE SEQUENCE</scope>
    <source>
        <strain evidence="2">CPCC 100929</strain>
    </source>
</reference>
<name>A0ABT1R3M8_9HYPH</name>
<dbReference type="InterPro" id="IPR052349">
    <property type="entry name" value="Metallo-hydrolase_Enzymes"/>
</dbReference>
<dbReference type="PANTHER" id="PTHR32027">
    <property type="entry name" value="CYTOSINE DEAMINASE"/>
    <property type="match status" value="1"/>
</dbReference>
<gene>
    <name evidence="2" type="ORF">GB927_007005</name>
</gene>
<accession>A0ABT1R3M8</accession>
<dbReference type="NCBIfam" id="TIGR01409">
    <property type="entry name" value="TAT_signal_seq"/>
    <property type="match status" value="1"/>
</dbReference>
<dbReference type="CDD" id="cd01293">
    <property type="entry name" value="Bact_CD"/>
    <property type="match status" value="1"/>
</dbReference>
<dbReference type="Gene3D" id="3.20.20.140">
    <property type="entry name" value="Metal-dependent hydrolases"/>
    <property type="match status" value="1"/>
</dbReference>
<dbReference type="SUPFAM" id="SSF51338">
    <property type="entry name" value="Composite domain of metallo-dependent hydrolases"/>
    <property type="match status" value="1"/>
</dbReference>
<keyword evidence="3" id="KW-1185">Reference proteome</keyword>